<keyword evidence="3 6" id="KW-0012">Acyltransferase</keyword>
<sequence length="282" mass="30342">MIPPDCEALEAVAARNVRPSAVRTAALKGAVIVDAIRSLAFNAAFYVSTFVWVLAILPTLLLPQERFAGVVRAYIRSTLWLLRVIGGIRVEVRGVEHIPKGPLLVAAKHQSTLETFALLLVFDRPAFILKRELTRIPLFGWYLTKFGNISVDRAAGAAALRAMMGEAKAAIGQGRQIIIFPEGTRRPPGAPPDYKPGIVQMYRGLGVPCLPIGLNTGVFWPRRRLAMRPGVAVIEILPPLPAELPRADMLPALMAAIEPASGRLLAEAGGAAASGAPQRERA</sequence>
<keyword evidence="4" id="KW-1133">Transmembrane helix</keyword>
<comment type="pathway">
    <text evidence="1">Lipid metabolism.</text>
</comment>
<name>A0A916XQI2_9HYPH</name>
<feature type="transmembrane region" description="Helical" evidence="4">
    <location>
        <begin position="43"/>
        <end position="62"/>
    </location>
</feature>
<dbReference type="PANTHER" id="PTHR10434:SF40">
    <property type="entry name" value="1-ACYL-SN-GLYCEROL-3-PHOSPHATE ACYLTRANSFERASE"/>
    <property type="match status" value="1"/>
</dbReference>
<reference evidence="6" key="1">
    <citation type="journal article" date="2014" name="Int. J. Syst. Evol. Microbiol.">
        <title>Complete genome sequence of Corynebacterium casei LMG S-19264T (=DSM 44701T), isolated from a smear-ripened cheese.</title>
        <authorList>
            <consortium name="US DOE Joint Genome Institute (JGI-PGF)"/>
            <person name="Walter F."/>
            <person name="Albersmeier A."/>
            <person name="Kalinowski J."/>
            <person name="Ruckert C."/>
        </authorList>
    </citation>
    <scope>NUCLEOTIDE SEQUENCE</scope>
    <source>
        <strain evidence="6">CGMCC 1.12919</strain>
    </source>
</reference>
<dbReference type="RefSeq" id="WP_244642279.1">
    <property type="nucleotide sequence ID" value="NZ_BMGG01000012.1"/>
</dbReference>
<dbReference type="Pfam" id="PF01553">
    <property type="entry name" value="Acyltransferase"/>
    <property type="match status" value="1"/>
</dbReference>
<reference evidence="6" key="2">
    <citation type="submission" date="2020-09" db="EMBL/GenBank/DDBJ databases">
        <authorList>
            <person name="Sun Q."/>
            <person name="Zhou Y."/>
        </authorList>
    </citation>
    <scope>NUCLEOTIDE SEQUENCE</scope>
    <source>
        <strain evidence="6">CGMCC 1.12919</strain>
    </source>
</reference>
<protein>
    <submittedName>
        <fullName evidence="6">1-acyl-sn-glycerol-3-phosphate acyltransferase</fullName>
    </submittedName>
</protein>
<accession>A0A916XQI2</accession>
<evidence type="ECO:0000313" key="6">
    <source>
        <dbReference type="EMBL" id="GGC92439.1"/>
    </source>
</evidence>
<dbReference type="SUPFAM" id="SSF69593">
    <property type="entry name" value="Glycerol-3-phosphate (1)-acyltransferase"/>
    <property type="match status" value="1"/>
</dbReference>
<dbReference type="GO" id="GO:0003841">
    <property type="term" value="F:1-acylglycerol-3-phosphate O-acyltransferase activity"/>
    <property type="evidence" value="ECO:0007669"/>
    <property type="project" value="TreeGrafter"/>
</dbReference>
<evidence type="ECO:0000256" key="3">
    <source>
        <dbReference type="ARBA" id="ARBA00023315"/>
    </source>
</evidence>
<dbReference type="GO" id="GO:0006654">
    <property type="term" value="P:phosphatidic acid biosynthetic process"/>
    <property type="evidence" value="ECO:0007669"/>
    <property type="project" value="TreeGrafter"/>
</dbReference>
<keyword evidence="4" id="KW-0472">Membrane</keyword>
<keyword evidence="7" id="KW-1185">Reference proteome</keyword>
<dbReference type="CDD" id="cd07989">
    <property type="entry name" value="LPLAT_AGPAT-like"/>
    <property type="match status" value="1"/>
</dbReference>
<evidence type="ECO:0000313" key="7">
    <source>
        <dbReference type="Proteomes" id="UP000637002"/>
    </source>
</evidence>
<proteinExistence type="predicted"/>
<evidence type="ECO:0000256" key="4">
    <source>
        <dbReference type="SAM" id="Phobius"/>
    </source>
</evidence>
<dbReference type="Proteomes" id="UP000637002">
    <property type="component" value="Unassembled WGS sequence"/>
</dbReference>
<gene>
    <name evidence="6" type="primary">plsC</name>
    <name evidence="6" type="ORF">GCM10010994_57830</name>
</gene>
<evidence type="ECO:0000256" key="1">
    <source>
        <dbReference type="ARBA" id="ARBA00005189"/>
    </source>
</evidence>
<dbReference type="EMBL" id="BMGG01000012">
    <property type="protein sequence ID" value="GGC92439.1"/>
    <property type="molecule type" value="Genomic_DNA"/>
</dbReference>
<evidence type="ECO:0000259" key="5">
    <source>
        <dbReference type="SMART" id="SM00563"/>
    </source>
</evidence>
<dbReference type="InterPro" id="IPR002123">
    <property type="entry name" value="Plipid/glycerol_acylTrfase"/>
</dbReference>
<organism evidence="6 7">
    <name type="scientific">Chelatococcus reniformis</name>
    <dbReference type="NCBI Taxonomy" id="1494448"/>
    <lineage>
        <taxon>Bacteria</taxon>
        <taxon>Pseudomonadati</taxon>
        <taxon>Pseudomonadota</taxon>
        <taxon>Alphaproteobacteria</taxon>
        <taxon>Hyphomicrobiales</taxon>
        <taxon>Chelatococcaceae</taxon>
        <taxon>Chelatococcus</taxon>
    </lineage>
</organism>
<dbReference type="AlphaFoldDB" id="A0A916XQI2"/>
<keyword evidence="2" id="KW-0808">Transferase</keyword>
<dbReference type="SMART" id="SM00563">
    <property type="entry name" value="PlsC"/>
    <property type="match status" value="1"/>
</dbReference>
<comment type="caution">
    <text evidence="6">The sequence shown here is derived from an EMBL/GenBank/DDBJ whole genome shotgun (WGS) entry which is preliminary data.</text>
</comment>
<dbReference type="PANTHER" id="PTHR10434">
    <property type="entry name" value="1-ACYL-SN-GLYCEROL-3-PHOSPHATE ACYLTRANSFERASE"/>
    <property type="match status" value="1"/>
</dbReference>
<keyword evidence="4" id="KW-0812">Transmembrane</keyword>
<evidence type="ECO:0000256" key="2">
    <source>
        <dbReference type="ARBA" id="ARBA00022679"/>
    </source>
</evidence>
<feature type="domain" description="Phospholipid/glycerol acyltransferase" evidence="5">
    <location>
        <begin position="103"/>
        <end position="217"/>
    </location>
</feature>